<protein>
    <submittedName>
        <fullName evidence="1">Uncharacterized protein</fullName>
    </submittedName>
</protein>
<comment type="caution">
    <text evidence="1">The sequence shown here is derived from an EMBL/GenBank/DDBJ whole genome shotgun (WGS) entry which is preliminary data.</text>
</comment>
<dbReference type="Proteomes" id="UP001169069">
    <property type="component" value="Unassembled WGS sequence"/>
</dbReference>
<name>A0ABT7QWU3_9BACT</name>
<accession>A0ABT7QWU3</accession>
<proteinExistence type="predicted"/>
<organism evidence="1 2">
    <name type="scientific">Sulfurovum zhangzhouensis</name>
    <dbReference type="NCBI Taxonomy" id="3019067"/>
    <lineage>
        <taxon>Bacteria</taxon>
        <taxon>Pseudomonadati</taxon>
        <taxon>Campylobacterota</taxon>
        <taxon>Epsilonproteobacteria</taxon>
        <taxon>Campylobacterales</taxon>
        <taxon>Sulfurovaceae</taxon>
        <taxon>Sulfurovum</taxon>
    </lineage>
</organism>
<sequence>MLKALAFSEVKTEASVRRIERELVQVWAKFVSQIVRFFSRRA</sequence>
<dbReference type="RefSeq" id="WP_289412603.1">
    <property type="nucleotide sequence ID" value="NZ_JAQIBD010000001.1"/>
</dbReference>
<evidence type="ECO:0000313" key="1">
    <source>
        <dbReference type="EMBL" id="MDM5271258.1"/>
    </source>
</evidence>
<keyword evidence="2" id="KW-1185">Reference proteome</keyword>
<dbReference type="EMBL" id="JAQIBD010000001">
    <property type="protein sequence ID" value="MDM5271258.1"/>
    <property type="molecule type" value="Genomic_DNA"/>
</dbReference>
<gene>
    <name evidence="1" type="ORF">PGH07_03630</name>
</gene>
<evidence type="ECO:0000313" key="2">
    <source>
        <dbReference type="Proteomes" id="UP001169069"/>
    </source>
</evidence>
<reference evidence="1" key="1">
    <citation type="submission" date="2023-01" db="EMBL/GenBank/DDBJ databases">
        <title>Sulfurovum sp. zt1-1 genome assembly.</title>
        <authorList>
            <person name="Wang J."/>
        </authorList>
    </citation>
    <scope>NUCLEOTIDE SEQUENCE</scope>
    <source>
        <strain evidence="1">Zt1-1</strain>
    </source>
</reference>